<dbReference type="KEGG" id="afy:BW247_02200"/>
<evidence type="ECO:0000313" key="5">
    <source>
        <dbReference type="Proteomes" id="UP000243807"/>
    </source>
</evidence>
<dbReference type="RefSeq" id="WP_076835424.1">
    <property type="nucleotide sequence ID" value="NZ_CP019434.1"/>
</dbReference>
<gene>
    <name evidence="4" type="ORF">BW247_02200</name>
</gene>
<dbReference type="PANTHER" id="PTHR43582">
    <property type="entry name" value="LINEARMYCIN RESISTANCE ATP-BINDING PROTEIN LNRL"/>
    <property type="match status" value="1"/>
</dbReference>
<dbReference type="InterPro" id="IPR003439">
    <property type="entry name" value="ABC_transporter-like_ATP-bd"/>
</dbReference>
<evidence type="ECO:0000259" key="3">
    <source>
        <dbReference type="PROSITE" id="PS50893"/>
    </source>
</evidence>
<sequence>MIRLSGIGKTYRNTRQRALDGIDLNIAAGALFGLLGPNGAGKTTLLHILTGILAADSGDVRIGDRPLATRDPSDIALVPQELAFYPTLSVRANLDFYAAATRVPRAERTSRIAWAAATTKLQQHMDQPAEHLSGGLKRRLNLAIGLLGKPRVLVLDEPTVGIDPQSRNFILDTLRQLNAAGMTLIYASHYMEEVEQLCRQVAIIDHGRILCAGEIGELLSGTANNSLHADLDPAPDSALRQRIETACAAHFVDAQRLWIDTQHPGDALRMLEHTLTGSRVRLRCARYGCATLEALFLHLTRRELRD</sequence>
<dbReference type="Proteomes" id="UP000243807">
    <property type="component" value="Chromosome"/>
</dbReference>
<protein>
    <recommendedName>
        <fullName evidence="3">ABC transporter domain-containing protein</fullName>
    </recommendedName>
</protein>
<accession>A0A1P8UE01</accession>
<dbReference type="AlphaFoldDB" id="A0A1P8UE01"/>
<dbReference type="SMART" id="SM00382">
    <property type="entry name" value="AAA"/>
    <property type="match status" value="1"/>
</dbReference>
<dbReference type="Gene3D" id="3.40.50.300">
    <property type="entry name" value="P-loop containing nucleotide triphosphate hydrolases"/>
    <property type="match status" value="1"/>
</dbReference>
<evidence type="ECO:0000256" key="2">
    <source>
        <dbReference type="ARBA" id="ARBA00022840"/>
    </source>
</evidence>
<proteinExistence type="predicted"/>
<dbReference type="SUPFAM" id="SSF52540">
    <property type="entry name" value="P-loop containing nucleoside triphosphate hydrolases"/>
    <property type="match status" value="1"/>
</dbReference>
<dbReference type="GO" id="GO:0016887">
    <property type="term" value="F:ATP hydrolysis activity"/>
    <property type="evidence" value="ECO:0007669"/>
    <property type="project" value="InterPro"/>
</dbReference>
<keyword evidence="1" id="KW-0547">Nucleotide-binding</keyword>
<dbReference type="InterPro" id="IPR027417">
    <property type="entry name" value="P-loop_NTPase"/>
</dbReference>
<dbReference type="GO" id="GO:0005524">
    <property type="term" value="F:ATP binding"/>
    <property type="evidence" value="ECO:0007669"/>
    <property type="project" value="UniProtKB-KW"/>
</dbReference>
<dbReference type="Pfam" id="PF00005">
    <property type="entry name" value="ABC_tran"/>
    <property type="match status" value="1"/>
</dbReference>
<dbReference type="STRING" id="1765967.BW247_02200"/>
<dbReference type="EMBL" id="CP019434">
    <property type="protein sequence ID" value="APZ42053.1"/>
    <property type="molecule type" value="Genomic_DNA"/>
</dbReference>
<keyword evidence="5" id="KW-1185">Reference proteome</keyword>
<dbReference type="PANTHER" id="PTHR43582:SF2">
    <property type="entry name" value="LINEARMYCIN RESISTANCE ATP-BINDING PROTEIN LNRL"/>
    <property type="match status" value="1"/>
</dbReference>
<evidence type="ECO:0000313" key="4">
    <source>
        <dbReference type="EMBL" id="APZ42053.1"/>
    </source>
</evidence>
<dbReference type="CDD" id="cd03230">
    <property type="entry name" value="ABC_DR_subfamily_A"/>
    <property type="match status" value="1"/>
</dbReference>
<evidence type="ECO:0000256" key="1">
    <source>
        <dbReference type="ARBA" id="ARBA00022741"/>
    </source>
</evidence>
<reference evidence="4 5" key="1">
    <citation type="submission" date="2017-01" db="EMBL/GenBank/DDBJ databases">
        <title>Draft sequence of Acidihalobacter ferrooxidans strain DSM 14175 (strain V8).</title>
        <authorList>
            <person name="Khaleque H.N."/>
            <person name="Ramsay J.P."/>
            <person name="Murphy R.J.T."/>
            <person name="Kaksonen A.H."/>
            <person name="Boxall N.J."/>
            <person name="Watkin E.L.J."/>
        </authorList>
    </citation>
    <scope>NUCLEOTIDE SEQUENCE [LARGE SCALE GENOMIC DNA]</scope>
    <source>
        <strain evidence="4 5">V8</strain>
    </source>
</reference>
<dbReference type="PROSITE" id="PS50893">
    <property type="entry name" value="ABC_TRANSPORTER_2"/>
    <property type="match status" value="1"/>
</dbReference>
<keyword evidence="2" id="KW-0067">ATP-binding</keyword>
<organism evidence="4 5">
    <name type="scientific">Acidihalobacter ferrooxydans</name>
    <dbReference type="NCBI Taxonomy" id="1765967"/>
    <lineage>
        <taxon>Bacteria</taxon>
        <taxon>Pseudomonadati</taxon>
        <taxon>Pseudomonadota</taxon>
        <taxon>Gammaproteobacteria</taxon>
        <taxon>Chromatiales</taxon>
        <taxon>Ectothiorhodospiraceae</taxon>
        <taxon>Acidihalobacter</taxon>
    </lineage>
</organism>
<name>A0A1P8UE01_9GAMM</name>
<feature type="domain" description="ABC transporter" evidence="3">
    <location>
        <begin position="2"/>
        <end position="231"/>
    </location>
</feature>
<dbReference type="InterPro" id="IPR003593">
    <property type="entry name" value="AAA+_ATPase"/>
</dbReference>